<name>A0ABT3HS34_9FLAO</name>
<proteinExistence type="predicted"/>
<dbReference type="PANTHER" id="PTHR38434">
    <property type="entry name" value="BLL2549 PROTEIN"/>
    <property type="match status" value="1"/>
</dbReference>
<feature type="transmembrane region" description="Helical" evidence="1">
    <location>
        <begin position="52"/>
        <end position="69"/>
    </location>
</feature>
<dbReference type="InterPro" id="IPR019286">
    <property type="entry name" value="DUF2339_TM"/>
</dbReference>
<protein>
    <submittedName>
        <fullName evidence="2">DUF2339 domain-containing protein</fullName>
    </submittedName>
</protein>
<dbReference type="RefSeq" id="WP_264744500.1">
    <property type="nucleotide sequence ID" value="NZ_JAPDHV010000008.1"/>
</dbReference>
<keyword evidence="3" id="KW-1185">Reference proteome</keyword>
<dbReference type="EMBL" id="JAPDHV010000008">
    <property type="protein sequence ID" value="MCW3162585.1"/>
    <property type="molecule type" value="Genomic_DNA"/>
</dbReference>
<keyword evidence="1" id="KW-0472">Membrane</keyword>
<dbReference type="PANTHER" id="PTHR38434:SF1">
    <property type="entry name" value="BLL2549 PROTEIN"/>
    <property type="match status" value="1"/>
</dbReference>
<evidence type="ECO:0000256" key="1">
    <source>
        <dbReference type="SAM" id="Phobius"/>
    </source>
</evidence>
<dbReference type="Pfam" id="PF10101">
    <property type="entry name" value="DUF2339"/>
    <property type="match status" value="1"/>
</dbReference>
<accession>A0ABT3HS34</accession>
<evidence type="ECO:0000313" key="2">
    <source>
        <dbReference type="EMBL" id="MCW3162585.1"/>
    </source>
</evidence>
<reference evidence="2" key="1">
    <citation type="submission" date="2022-10" db="EMBL/GenBank/DDBJ databases">
        <title>Chryseobacterium babae sp. nov. isolated from the gut of the beetle Oryctes rhinoceros, and Chryseobacterium kimseyorum sp. nov., isolated from a stick insect rearing cage.</title>
        <authorList>
            <person name="Shelomi M."/>
            <person name="Han C.-J."/>
            <person name="Chen W.-M."/>
            <person name="Chen H.-K."/>
            <person name="Liaw S.-J."/>
            <person name="Muhle E."/>
            <person name="Clermont D."/>
        </authorList>
    </citation>
    <scope>NUCLEOTIDE SEQUENCE</scope>
    <source>
        <strain evidence="2">WLa1L2M3</strain>
    </source>
</reference>
<feature type="transmembrane region" description="Helical" evidence="1">
    <location>
        <begin position="26"/>
        <end position="45"/>
    </location>
</feature>
<feature type="transmembrane region" description="Helical" evidence="1">
    <location>
        <begin position="81"/>
        <end position="98"/>
    </location>
</feature>
<gene>
    <name evidence="2" type="ORF">OH806_15035</name>
</gene>
<sequence length="124" mass="14410">MNFIIYILSNAKNIAESYDLQSHFSILYLPIIWAILSSIFIYLGLKKSLSELNKIGFVLIGVMILKLYTYDVWQMDNVSRIIAFIILGIILLLSSFTFQRLKNIIKNMVDKKEENLENKNTKSQ</sequence>
<organism evidence="2 3">
    <name type="scientific">Chryseobacterium oryctis</name>
    <dbReference type="NCBI Taxonomy" id="2952618"/>
    <lineage>
        <taxon>Bacteria</taxon>
        <taxon>Pseudomonadati</taxon>
        <taxon>Bacteroidota</taxon>
        <taxon>Flavobacteriia</taxon>
        <taxon>Flavobacteriales</taxon>
        <taxon>Weeksellaceae</taxon>
        <taxon>Chryseobacterium group</taxon>
        <taxon>Chryseobacterium</taxon>
    </lineage>
</organism>
<evidence type="ECO:0000313" key="3">
    <source>
        <dbReference type="Proteomes" id="UP001163719"/>
    </source>
</evidence>
<dbReference type="Proteomes" id="UP001163719">
    <property type="component" value="Unassembled WGS sequence"/>
</dbReference>
<keyword evidence="1" id="KW-0812">Transmembrane</keyword>
<keyword evidence="1" id="KW-1133">Transmembrane helix</keyword>
<comment type="caution">
    <text evidence="2">The sequence shown here is derived from an EMBL/GenBank/DDBJ whole genome shotgun (WGS) entry which is preliminary data.</text>
</comment>